<keyword evidence="3" id="KW-1185">Reference proteome</keyword>
<proteinExistence type="predicted"/>
<protein>
    <recommendedName>
        <fullName evidence="4">Intracellular septation protein A</fullName>
    </recommendedName>
</protein>
<dbReference type="RefSeq" id="WP_097183354.1">
    <property type="nucleotide sequence ID" value="NZ_OCNK01000002.1"/>
</dbReference>
<keyword evidence="1" id="KW-0812">Transmembrane</keyword>
<feature type="transmembrane region" description="Helical" evidence="1">
    <location>
        <begin position="128"/>
        <end position="149"/>
    </location>
</feature>
<reference evidence="3" key="1">
    <citation type="submission" date="2017-09" db="EMBL/GenBank/DDBJ databases">
        <authorList>
            <person name="Varghese N."/>
            <person name="Submissions S."/>
        </authorList>
    </citation>
    <scope>NUCLEOTIDE SEQUENCE [LARGE SCALE GENOMIC DNA]</scope>
    <source>
        <strain evidence="3">DSM 44270</strain>
    </source>
</reference>
<keyword evidence="1" id="KW-0472">Membrane</keyword>
<evidence type="ECO:0000313" key="3">
    <source>
        <dbReference type="Proteomes" id="UP000219482"/>
    </source>
</evidence>
<organism evidence="2 3">
    <name type="scientific">Blastococcus haudaquaticus</name>
    <dbReference type="NCBI Taxonomy" id="1938745"/>
    <lineage>
        <taxon>Bacteria</taxon>
        <taxon>Bacillati</taxon>
        <taxon>Actinomycetota</taxon>
        <taxon>Actinomycetes</taxon>
        <taxon>Geodermatophilales</taxon>
        <taxon>Geodermatophilaceae</taxon>
        <taxon>Blastococcus</taxon>
    </lineage>
</organism>
<feature type="transmembrane region" description="Helical" evidence="1">
    <location>
        <begin position="84"/>
        <end position="107"/>
    </location>
</feature>
<accession>A0A286GQ56</accession>
<dbReference type="OrthoDB" id="3870305at2"/>
<dbReference type="EMBL" id="OCNK01000002">
    <property type="protein sequence ID" value="SOD97650.1"/>
    <property type="molecule type" value="Genomic_DNA"/>
</dbReference>
<evidence type="ECO:0000256" key="1">
    <source>
        <dbReference type="SAM" id="Phobius"/>
    </source>
</evidence>
<feature type="transmembrane region" description="Helical" evidence="1">
    <location>
        <begin position="53"/>
        <end position="72"/>
    </location>
</feature>
<evidence type="ECO:0000313" key="2">
    <source>
        <dbReference type="EMBL" id="SOD97650.1"/>
    </source>
</evidence>
<feature type="transmembrane region" description="Helical" evidence="1">
    <location>
        <begin position="169"/>
        <end position="187"/>
    </location>
</feature>
<name>A0A286GQ56_9ACTN</name>
<gene>
    <name evidence="2" type="ORF">SAMN06272739_1570</name>
</gene>
<keyword evidence="1" id="KW-1133">Transmembrane helix</keyword>
<feature type="transmembrane region" description="Helical" evidence="1">
    <location>
        <begin position="27"/>
        <end position="46"/>
    </location>
</feature>
<evidence type="ECO:0008006" key="4">
    <source>
        <dbReference type="Google" id="ProtNLM"/>
    </source>
</evidence>
<dbReference type="Proteomes" id="UP000219482">
    <property type="component" value="Unassembled WGS sequence"/>
</dbReference>
<dbReference type="AlphaFoldDB" id="A0A286GQ56"/>
<sequence length="211" mass="22252">MKPAAFVSGFLPWIAFTVVAHRPAADAVAWGAVLAVAMTVVALALAGRGHGPVTLDAASLVLFAVVAVAGFIGGRDVDDWLYTWGRPLVGVVLGLFVLGTASVRPFTEEYARQSTPREYWGSPTFRSVNRVISAAWGGGLVVIGSAGVLVTVLDAHATSRASGHLLELALNWVVPIAVLWGLAEFTGRYPDRVTARRQAAVPADDRAHRTA</sequence>